<dbReference type="GeneID" id="68112145"/>
<dbReference type="EMBL" id="VFQX01000041">
    <property type="protein sequence ID" value="KAF0976252.1"/>
    <property type="molecule type" value="Genomic_DNA"/>
</dbReference>
<dbReference type="VEuPathDB" id="AmoebaDB:NF0096170"/>
<dbReference type="OrthoDB" id="10322070at2759"/>
<evidence type="ECO:0000313" key="3">
    <source>
        <dbReference type="EMBL" id="KAF0976252.1"/>
    </source>
</evidence>
<dbReference type="PROSITE" id="PS50012">
    <property type="entry name" value="RCC1_3"/>
    <property type="match status" value="1"/>
</dbReference>
<feature type="region of interest" description="Disordered" evidence="2">
    <location>
        <begin position="178"/>
        <end position="209"/>
    </location>
</feature>
<dbReference type="SUPFAM" id="SSF50985">
    <property type="entry name" value="RCC1/BLIP-II"/>
    <property type="match status" value="1"/>
</dbReference>
<gene>
    <name evidence="3" type="ORF">FDP41_004927</name>
</gene>
<proteinExistence type="predicted"/>
<evidence type="ECO:0000256" key="2">
    <source>
        <dbReference type="SAM" id="MobiDB-lite"/>
    </source>
</evidence>
<feature type="repeat" description="RCC1" evidence="1">
    <location>
        <begin position="351"/>
        <end position="402"/>
    </location>
</feature>
<evidence type="ECO:0000313" key="4">
    <source>
        <dbReference type="Proteomes" id="UP000444721"/>
    </source>
</evidence>
<dbReference type="Gene3D" id="2.130.10.30">
    <property type="entry name" value="Regulator of chromosome condensation 1/beta-lactamase-inhibitor protein II"/>
    <property type="match status" value="1"/>
</dbReference>
<accession>A0A6A5BMZ2</accession>
<comment type="caution">
    <text evidence="3">The sequence shown here is derived from an EMBL/GenBank/DDBJ whole genome shotgun (WGS) entry which is preliminary data.</text>
</comment>
<feature type="compositionally biased region" description="Low complexity" evidence="2">
    <location>
        <begin position="190"/>
        <end position="202"/>
    </location>
</feature>
<keyword evidence="4" id="KW-1185">Reference proteome</keyword>
<dbReference type="VEuPathDB" id="AmoebaDB:NfTy_086320"/>
<evidence type="ECO:0000256" key="1">
    <source>
        <dbReference type="PROSITE-ProRule" id="PRU00235"/>
    </source>
</evidence>
<dbReference type="Proteomes" id="UP000444721">
    <property type="component" value="Unassembled WGS sequence"/>
</dbReference>
<reference evidence="3 4" key="1">
    <citation type="journal article" date="2019" name="Sci. Rep.">
        <title>Nanopore sequencing improves the draft genome of the human pathogenic amoeba Naegleria fowleri.</title>
        <authorList>
            <person name="Liechti N."/>
            <person name="Schurch N."/>
            <person name="Bruggmann R."/>
            <person name="Wittwer M."/>
        </authorList>
    </citation>
    <scope>NUCLEOTIDE SEQUENCE [LARGE SCALE GENOMIC DNA]</scope>
    <source>
        <strain evidence="3 4">ATCC 30894</strain>
    </source>
</reference>
<dbReference type="InterPro" id="IPR000408">
    <property type="entry name" value="Reg_chr_condens"/>
</dbReference>
<dbReference type="AlphaFoldDB" id="A0A6A5BMZ2"/>
<dbReference type="VEuPathDB" id="AmoebaDB:FDP41_004927"/>
<dbReference type="VEuPathDB" id="AmoebaDB:NF0096190"/>
<dbReference type="InterPro" id="IPR009091">
    <property type="entry name" value="RCC1/BLIP-II"/>
</dbReference>
<protein>
    <submittedName>
        <fullName evidence="3">Uncharacterized protein</fullName>
    </submittedName>
</protein>
<organism evidence="3 4">
    <name type="scientific">Naegleria fowleri</name>
    <name type="common">Brain eating amoeba</name>
    <dbReference type="NCBI Taxonomy" id="5763"/>
    <lineage>
        <taxon>Eukaryota</taxon>
        <taxon>Discoba</taxon>
        <taxon>Heterolobosea</taxon>
        <taxon>Tetramitia</taxon>
        <taxon>Eutetramitia</taxon>
        <taxon>Vahlkampfiidae</taxon>
        <taxon>Naegleria</taxon>
    </lineage>
</organism>
<name>A0A6A5BMZ2_NAEFO</name>
<dbReference type="RefSeq" id="XP_044560965.1">
    <property type="nucleotide sequence ID" value="XM_044708395.1"/>
</dbReference>
<sequence>MLKRIVDEWKYVTRNAKISSGVPYETFVINIEKEASNVTNMRNQIIPYTFITKIQTTQIMERQSKLGWSHYFEIYVFNVKGISNILKMRVIDRILYYQRRFDLTDFKISYSKVMQKGKTHPQQPESTYNLKYNQSQYQSSICTIVELMEIIGLDELYTHVDCLREFILVLAVDTTNKHPHKEKQDDDDASCSSSSSSPSLEAGSDDQPRLSVSPPFNLNDAMNTSFHYFHNSKFKIGSSVMAHIYAAFPLGVSISKIEESRFGNSLFVVLFENGTCFMVEKNNIHKITIGEKIIDISTTENHFICCSKKKVFHIKSFEIKNEIKGLTLGEGEVIKKLETGRKFFVILTNLGRIFGFGHNKQKNFGIMDEQLKVLTPINFTDEKLHVSDICADYDHVVLLTSDKRLWMSGISAENPKWKYNFETFTEVDKNVDWIFFRGNTLVYHRMNRYVSIGQELFNPNFIYYPTALFFKFKIENFFGYKNQFLFQDQRTSECYYFSTTFGLIKLDDINRILKEIPFVKPQFYCSDPSTAIIYFKIGNNISYLTLGLYSILKERKGSFLSDIEFKF</sequence>